<keyword evidence="6" id="KW-1185">Reference proteome</keyword>
<dbReference type="EMBL" id="JAWDJX010000006">
    <property type="protein sequence ID" value="KAK3056360.1"/>
    <property type="molecule type" value="Genomic_DNA"/>
</dbReference>
<dbReference type="SUPFAM" id="SSF53335">
    <property type="entry name" value="S-adenosyl-L-methionine-dependent methyltransferases"/>
    <property type="match status" value="1"/>
</dbReference>
<dbReference type="GO" id="GO:0008757">
    <property type="term" value="F:S-adenosylmethionine-dependent methyltransferase activity"/>
    <property type="evidence" value="ECO:0007669"/>
    <property type="project" value="TreeGrafter"/>
</dbReference>
<comment type="similarity">
    <text evidence="4">Belongs to the class I-like SAM-binding methyltransferase superfamily. Cation-dependent O-methyltransferase family.</text>
</comment>
<evidence type="ECO:0000313" key="6">
    <source>
        <dbReference type="Proteomes" id="UP001271007"/>
    </source>
</evidence>
<gene>
    <name evidence="5" type="primary">COMTD1</name>
    <name evidence="5" type="ORF">LTR09_002867</name>
</gene>
<dbReference type="Pfam" id="PF01596">
    <property type="entry name" value="Methyltransf_3"/>
    <property type="match status" value="1"/>
</dbReference>
<name>A0AAJ0LV60_9PEZI</name>
<dbReference type="GO" id="GO:0008171">
    <property type="term" value="F:O-methyltransferase activity"/>
    <property type="evidence" value="ECO:0007669"/>
    <property type="project" value="InterPro"/>
</dbReference>
<accession>A0AAJ0LV60</accession>
<evidence type="ECO:0000256" key="3">
    <source>
        <dbReference type="ARBA" id="ARBA00022691"/>
    </source>
</evidence>
<dbReference type="InterPro" id="IPR029063">
    <property type="entry name" value="SAM-dependent_MTases_sf"/>
</dbReference>
<dbReference type="PANTHER" id="PTHR10509:SF14">
    <property type="entry name" value="CAFFEOYL-COA O-METHYLTRANSFERASE 3-RELATED"/>
    <property type="match status" value="1"/>
</dbReference>
<reference evidence="5" key="1">
    <citation type="submission" date="2023-04" db="EMBL/GenBank/DDBJ databases">
        <title>Black Yeasts Isolated from many extreme environments.</title>
        <authorList>
            <person name="Coleine C."/>
            <person name="Stajich J.E."/>
            <person name="Selbmann L."/>
        </authorList>
    </citation>
    <scope>NUCLEOTIDE SEQUENCE</scope>
    <source>
        <strain evidence="5">CCFEE 5312</strain>
    </source>
</reference>
<evidence type="ECO:0000256" key="1">
    <source>
        <dbReference type="ARBA" id="ARBA00022603"/>
    </source>
</evidence>
<dbReference type="PANTHER" id="PTHR10509">
    <property type="entry name" value="O-METHYLTRANSFERASE-RELATED"/>
    <property type="match status" value="1"/>
</dbReference>
<dbReference type="PROSITE" id="PS51682">
    <property type="entry name" value="SAM_OMT_I"/>
    <property type="match status" value="1"/>
</dbReference>
<dbReference type="InterPro" id="IPR002935">
    <property type="entry name" value="SAM_O-MeTrfase"/>
</dbReference>
<evidence type="ECO:0000256" key="2">
    <source>
        <dbReference type="ARBA" id="ARBA00022679"/>
    </source>
</evidence>
<proteinExistence type="inferred from homology"/>
<organism evidence="5 6">
    <name type="scientific">Extremus antarcticus</name>
    <dbReference type="NCBI Taxonomy" id="702011"/>
    <lineage>
        <taxon>Eukaryota</taxon>
        <taxon>Fungi</taxon>
        <taxon>Dikarya</taxon>
        <taxon>Ascomycota</taxon>
        <taxon>Pezizomycotina</taxon>
        <taxon>Dothideomycetes</taxon>
        <taxon>Dothideomycetidae</taxon>
        <taxon>Mycosphaerellales</taxon>
        <taxon>Extremaceae</taxon>
        <taxon>Extremus</taxon>
    </lineage>
</organism>
<protein>
    <submittedName>
        <fullName evidence="5">Catechol O-methyltransferase domain-containing protein 1</fullName>
    </submittedName>
</protein>
<dbReference type="AlphaFoldDB" id="A0AAJ0LV60"/>
<dbReference type="GO" id="GO:0032259">
    <property type="term" value="P:methylation"/>
    <property type="evidence" value="ECO:0007669"/>
    <property type="project" value="UniProtKB-KW"/>
</dbReference>
<sequence>MSMQGHKKDERWTAADNYVLKHLHPEESQLYEHVRFATQLAESKDIPSIEVSLLQGKFLMTQCQMINAKHVLEVGTLGGISAIFQASAGPEIKVTTIEVDEHHKAVAEEAIAHAGLSDRIEVLLGAGIDVLPKIRKEVDSGQRPKFDFVFIDADKPNNLNYYNEALAMCRSRACIIVDNVVRGGLLADDSAAENPGVKGAREVIGAVGTDARLLGTTVLQTVGEKGYDGFLNNLFAHVSSAVNDKESILQSIQNPDLICLSACPALSRLKPTGSFRTQDAEVGILNICLDARCALGNKL</sequence>
<evidence type="ECO:0000256" key="4">
    <source>
        <dbReference type="ARBA" id="ARBA00023453"/>
    </source>
</evidence>
<evidence type="ECO:0000313" key="5">
    <source>
        <dbReference type="EMBL" id="KAK3056360.1"/>
    </source>
</evidence>
<dbReference type="Gene3D" id="3.40.50.150">
    <property type="entry name" value="Vaccinia Virus protein VP39"/>
    <property type="match status" value="1"/>
</dbReference>
<keyword evidence="2" id="KW-0808">Transferase</keyword>
<keyword evidence="1" id="KW-0489">Methyltransferase</keyword>
<dbReference type="InterPro" id="IPR050362">
    <property type="entry name" value="Cation-dep_OMT"/>
</dbReference>
<dbReference type="Proteomes" id="UP001271007">
    <property type="component" value="Unassembled WGS sequence"/>
</dbReference>
<comment type="caution">
    <text evidence="5">The sequence shown here is derived from an EMBL/GenBank/DDBJ whole genome shotgun (WGS) entry which is preliminary data.</text>
</comment>
<keyword evidence="3" id="KW-0949">S-adenosyl-L-methionine</keyword>